<protein>
    <submittedName>
        <fullName evidence="9">Peptidase S24/S26A/S26B, conserved region</fullName>
    </submittedName>
</protein>
<evidence type="ECO:0000313" key="9">
    <source>
        <dbReference type="EMBL" id="AFK05431.1"/>
    </source>
</evidence>
<dbReference type="CDD" id="cd06529">
    <property type="entry name" value="S24_LexA-like"/>
    <property type="match status" value="1"/>
</dbReference>
<evidence type="ECO:0000256" key="6">
    <source>
        <dbReference type="ARBA" id="ARBA00023236"/>
    </source>
</evidence>
<evidence type="ECO:0000256" key="4">
    <source>
        <dbReference type="ARBA" id="ARBA00022813"/>
    </source>
</evidence>
<dbReference type="Pfam" id="PF00717">
    <property type="entry name" value="Peptidase_S24"/>
    <property type="match status" value="1"/>
</dbReference>
<keyword evidence="6" id="KW-0742">SOS response</keyword>
<dbReference type="PRINTS" id="PR00726">
    <property type="entry name" value="LEXASERPTASE"/>
</dbReference>
<dbReference type="Gene3D" id="2.10.109.10">
    <property type="entry name" value="Umud Fragment, subunit A"/>
    <property type="match status" value="1"/>
</dbReference>
<dbReference type="EMBL" id="CP002961">
    <property type="protein sequence ID" value="AFK05431.1"/>
    <property type="molecule type" value="Genomic_DNA"/>
</dbReference>
<dbReference type="InterPro" id="IPR050077">
    <property type="entry name" value="LexA_repressor"/>
</dbReference>
<keyword evidence="3 7" id="KW-0378">Hydrolase</keyword>
<dbReference type="SUPFAM" id="SSF51306">
    <property type="entry name" value="LexA/Signal peptidase"/>
    <property type="match status" value="1"/>
</dbReference>
<evidence type="ECO:0000256" key="7">
    <source>
        <dbReference type="RuleBase" id="RU003991"/>
    </source>
</evidence>
<comment type="similarity">
    <text evidence="1 7">Belongs to the peptidase S24 family.</text>
</comment>
<sequence>MSISSYENATIVNFYSVVEKQGDLESQIPLYLSRISAGFPSPADDYVELKIDFNALLVDKAHATFCVRVKGNSMEGAGILDGAILIVDRSKEPADGKIVVGIVNGEFTVKRILKSKKGICLVAEHPAYDPIWIKEGMEFQVFGVVTYIINRAK</sequence>
<dbReference type="InterPro" id="IPR006197">
    <property type="entry name" value="Peptidase_S24_LexA"/>
</dbReference>
<evidence type="ECO:0000256" key="2">
    <source>
        <dbReference type="ARBA" id="ARBA00022763"/>
    </source>
</evidence>
<gene>
    <name evidence="9" type="ordered locus">Emtol_4308</name>
</gene>
<dbReference type="PANTHER" id="PTHR33516">
    <property type="entry name" value="LEXA REPRESSOR"/>
    <property type="match status" value="1"/>
</dbReference>
<keyword evidence="10" id="KW-1185">Reference proteome</keyword>
<feature type="domain" description="Peptidase S24/S26A/S26B/S26C" evidence="8">
    <location>
        <begin position="29"/>
        <end position="145"/>
    </location>
</feature>
<proteinExistence type="inferred from homology"/>
<evidence type="ECO:0000256" key="5">
    <source>
        <dbReference type="ARBA" id="ARBA00023204"/>
    </source>
</evidence>
<dbReference type="NCBIfam" id="NF007621">
    <property type="entry name" value="PRK10276.1"/>
    <property type="match status" value="1"/>
</dbReference>
<keyword evidence="2" id="KW-0227">DNA damage</keyword>
<organism evidence="9 10">
    <name type="scientific">Emticicia oligotrophica (strain DSM 17448 / CIP 109782 / MTCC 6937 / GPTSA100-15)</name>
    <dbReference type="NCBI Taxonomy" id="929562"/>
    <lineage>
        <taxon>Bacteria</taxon>
        <taxon>Pseudomonadati</taxon>
        <taxon>Bacteroidota</taxon>
        <taxon>Cytophagia</taxon>
        <taxon>Cytophagales</taxon>
        <taxon>Leadbetterellaceae</taxon>
        <taxon>Emticicia</taxon>
    </lineage>
</organism>
<dbReference type="InterPro" id="IPR015927">
    <property type="entry name" value="Peptidase_S24_S26A/B/C"/>
</dbReference>
<name>A0ABM5N7A3_EMTOG</name>
<evidence type="ECO:0000256" key="1">
    <source>
        <dbReference type="ARBA" id="ARBA00007484"/>
    </source>
</evidence>
<dbReference type="RefSeq" id="WP_015031119.1">
    <property type="nucleotide sequence ID" value="NC_018748.1"/>
</dbReference>
<dbReference type="Proteomes" id="UP000002875">
    <property type="component" value="Chromosome"/>
</dbReference>
<reference evidence="9 10" key="1">
    <citation type="submission" date="2011-07" db="EMBL/GenBank/DDBJ databases">
        <title>The complete genome of chromosome of Emticicia oligotrophica DSM 17448.</title>
        <authorList>
            <consortium name="US DOE Joint Genome Institute (JGI-PGF)"/>
            <person name="Lucas S."/>
            <person name="Han J."/>
            <person name="Lapidus A."/>
            <person name="Bruce D."/>
            <person name="Goodwin L."/>
            <person name="Pitluck S."/>
            <person name="Peters L."/>
            <person name="Kyrpides N."/>
            <person name="Mavromatis K."/>
            <person name="Ivanova N."/>
            <person name="Ovchinnikova G."/>
            <person name="Teshima H."/>
            <person name="Detter J.C."/>
            <person name="Tapia R."/>
            <person name="Han C."/>
            <person name="Land M."/>
            <person name="Hauser L."/>
            <person name="Markowitz V."/>
            <person name="Cheng J.-F."/>
            <person name="Hugenholtz P."/>
            <person name="Woyke T."/>
            <person name="Wu D."/>
            <person name="Tindall B."/>
            <person name="Pomrenke H."/>
            <person name="Brambilla E."/>
            <person name="Klenk H.-P."/>
            <person name="Eisen J.A."/>
        </authorList>
    </citation>
    <scope>NUCLEOTIDE SEQUENCE [LARGE SCALE GENOMIC DNA]</scope>
    <source>
        <strain evidence="9 10">DSM 17448</strain>
    </source>
</reference>
<dbReference type="InterPro" id="IPR039418">
    <property type="entry name" value="LexA-like"/>
</dbReference>
<keyword evidence="5" id="KW-0234">DNA repair</keyword>
<evidence type="ECO:0000259" key="8">
    <source>
        <dbReference type="Pfam" id="PF00717"/>
    </source>
</evidence>
<dbReference type="PANTHER" id="PTHR33516:SF2">
    <property type="entry name" value="LEXA REPRESSOR-RELATED"/>
    <property type="match status" value="1"/>
</dbReference>
<dbReference type="InterPro" id="IPR036286">
    <property type="entry name" value="LexA/Signal_pep-like_sf"/>
</dbReference>
<evidence type="ECO:0000313" key="10">
    <source>
        <dbReference type="Proteomes" id="UP000002875"/>
    </source>
</evidence>
<evidence type="ECO:0000256" key="3">
    <source>
        <dbReference type="ARBA" id="ARBA00022801"/>
    </source>
</evidence>
<accession>A0ABM5N7A3</accession>
<keyword evidence="4 7" id="KW-0068">Autocatalytic cleavage</keyword>